<dbReference type="STRING" id="554055.A0A2P6VJ95"/>
<reference evidence="4 5" key="1">
    <citation type="journal article" date="2018" name="Plant J.">
        <title>Genome sequences of Chlorella sorokiniana UTEX 1602 and Micractinium conductrix SAG 241.80: implications to maltose excretion by a green alga.</title>
        <authorList>
            <person name="Arriola M.B."/>
            <person name="Velmurugan N."/>
            <person name="Zhang Y."/>
            <person name="Plunkett M.H."/>
            <person name="Hondzo H."/>
            <person name="Barney B.M."/>
        </authorList>
    </citation>
    <scope>NUCLEOTIDE SEQUENCE [LARGE SCALE GENOMIC DNA]</scope>
    <source>
        <strain evidence="4 5">SAG 241.80</strain>
    </source>
</reference>
<dbReference type="SMART" id="SM00248">
    <property type="entry name" value="ANK"/>
    <property type="match status" value="2"/>
</dbReference>
<dbReference type="InterPro" id="IPR050745">
    <property type="entry name" value="Multifunctional_regulatory"/>
</dbReference>
<dbReference type="Proteomes" id="UP000239649">
    <property type="component" value="Unassembled WGS sequence"/>
</dbReference>
<dbReference type="Gene3D" id="1.25.40.20">
    <property type="entry name" value="Ankyrin repeat-containing domain"/>
    <property type="match status" value="1"/>
</dbReference>
<dbReference type="SUPFAM" id="SSF48403">
    <property type="entry name" value="Ankyrin repeat"/>
    <property type="match status" value="1"/>
</dbReference>
<evidence type="ECO:0000256" key="1">
    <source>
        <dbReference type="ARBA" id="ARBA00022737"/>
    </source>
</evidence>
<dbReference type="OrthoDB" id="71307at2759"/>
<organism evidence="4 5">
    <name type="scientific">Micractinium conductrix</name>
    <dbReference type="NCBI Taxonomy" id="554055"/>
    <lineage>
        <taxon>Eukaryota</taxon>
        <taxon>Viridiplantae</taxon>
        <taxon>Chlorophyta</taxon>
        <taxon>core chlorophytes</taxon>
        <taxon>Trebouxiophyceae</taxon>
        <taxon>Chlorellales</taxon>
        <taxon>Chlorellaceae</taxon>
        <taxon>Chlorella clade</taxon>
        <taxon>Micractinium</taxon>
    </lineage>
</organism>
<keyword evidence="5" id="KW-1185">Reference proteome</keyword>
<protein>
    <submittedName>
        <fullName evidence="4">Ankyrin repeat and SAM domain-containing 6</fullName>
    </submittedName>
</protein>
<accession>A0A2P6VJ95</accession>
<evidence type="ECO:0000256" key="2">
    <source>
        <dbReference type="ARBA" id="ARBA00023043"/>
    </source>
</evidence>
<gene>
    <name evidence="4" type="ORF">C2E20_2677</name>
</gene>
<name>A0A2P6VJ95_9CHLO</name>
<sequence>MVETRATGAPQPGEQLSEPLEVNVVEEDGLRKAINGYTWPGIEFGEPPKCAYTFFEYCDAIRFGDLPLFQEIEAACEGWYWPELDRGAGALLHIAADHGQLQAARFLIEQRGVNINQQDRAHGWTPLMRCARVAHYKDRPHMQLFEYLLQKGADASLCSFPVFPGAEPLDPTIYAPALLAPDLQGGHMGPLEVAAQKGFGWQRGEVRARLAALVERYADVAKQLPSVYRGPFEGEFARKLVAAWESLPKLYPPQNWSLPPPAGFEGAAGIRRVSQEGWRPAGEDDGSGWLRPLTAEEKEEWSRTC</sequence>
<evidence type="ECO:0000256" key="3">
    <source>
        <dbReference type="SAM" id="MobiDB-lite"/>
    </source>
</evidence>
<dbReference type="Pfam" id="PF12796">
    <property type="entry name" value="Ank_2"/>
    <property type="match status" value="1"/>
</dbReference>
<keyword evidence="1" id="KW-0677">Repeat</keyword>
<dbReference type="InterPro" id="IPR002110">
    <property type="entry name" value="Ankyrin_rpt"/>
</dbReference>
<evidence type="ECO:0000313" key="5">
    <source>
        <dbReference type="Proteomes" id="UP000239649"/>
    </source>
</evidence>
<dbReference type="AlphaFoldDB" id="A0A2P6VJ95"/>
<keyword evidence="2" id="KW-0040">ANK repeat</keyword>
<proteinExistence type="predicted"/>
<dbReference type="PANTHER" id="PTHR24189:SF50">
    <property type="entry name" value="ANKYRIN REPEAT AND SOCS BOX PROTEIN 2"/>
    <property type="match status" value="1"/>
</dbReference>
<dbReference type="PANTHER" id="PTHR24189">
    <property type="entry name" value="MYOTROPHIN"/>
    <property type="match status" value="1"/>
</dbReference>
<dbReference type="InterPro" id="IPR036770">
    <property type="entry name" value="Ankyrin_rpt-contain_sf"/>
</dbReference>
<feature type="compositionally biased region" description="Basic and acidic residues" evidence="3">
    <location>
        <begin position="294"/>
        <end position="305"/>
    </location>
</feature>
<comment type="caution">
    <text evidence="4">The sequence shown here is derived from an EMBL/GenBank/DDBJ whole genome shotgun (WGS) entry which is preliminary data.</text>
</comment>
<feature type="region of interest" description="Disordered" evidence="3">
    <location>
        <begin position="275"/>
        <end position="305"/>
    </location>
</feature>
<evidence type="ECO:0000313" key="4">
    <source>
        <dbReference type="EMBL" id="PSC74159.1"/>
    </source>
</evidence>
<dbReference type="EMBL" id="LHPF02000005">
    <property type="protein sequence ID" value="PSC74159.1"/>
    <property type="molecule type" value="Genomic_DNA"/>
</dbReference>